<accession>A0A0E9WYE9</accession>
<name>A0A0E9WYE9_ANGAN</name>
<dbReference type="AlphaFoldDB" id="A0A0E9WYE9"/>
<sequence>MTVYFCKQWWLQGNLSFPRFLCSKMGSLALILYRHLFFLLHPLPKDVMHNLNDALFCSNFPPEDMDDPK</sequence>
<reference evidence="1" key="1">
    <citation type="submission" date="2014-11" db="EMBL/GenBank/DDBJ databases">
        <authorList>
            <person name="Amaro Gonzalez C."/>
        </authorList>
    </citation>
    <scope>NUCLEOTIDE SEQUENCE</scope>
</reference>
<proteinExistence type="predicted"/>
<protein>
    <submittedName>
        <fullName evidence="1">Uncharacterized protein</fullName>
    </submittedName>
</protein>
<dbReference type="EMBL" id="GBXM01014109">
    <property type="protein sequence ID" value="JAH94468.1"/>
    <property type="molecule type" value="Transcribed_RNA"/>
</dbReference>
<organism evidence="1">
    <name type="scientific">Anguilla anguilla</name>
    <name type="common">European freshwater eel</name>
    <name type="synonym">Muraena anguilla</name>
    <dbReference type="NCBI Taxonomy" id="7936"/>
    <lineage>
        <taxon>Eukaryota</taxon>
        <taxon>Metazoa</taxon>
        <taxon>Chordata</taxon>
        <taxon>Craniata</taxon>
        <taxon>Vertebrata</taxon>
        <taxon>Euteleostomi</taxon>
        <taxon>Actinopterygii</taxon>
        <taxon>Neopterygii</taxon>
        <taxon>Teleostei</taxon>
        <taxon>Anguilliformes</taxon>
        <taxon>Anguillidae</taxon>
        <taxon>Anguilla</taxon>
    </lineage>
</organism>
<reference evidence="1" key="2">
    <citation type="journal article" date="2015" name="Fish Shellfish Immunol.">
        <title>Early steps in the European eel (Anguilla anguilla)-Vibrio vulnificus interaction in the gills: Role of the RtxA13 toxin.</title>
        <authorList>
            <person name="Callol A."/>
            <person name="Pajuelo D."/>
            <person name="Ebbesson L."/>
            <person name="Teles M."/>
            <person name="MacKenzie S."/>
            <person name="Amaro C."/>
        </authorList>
    </citation>
    <scope>NUCLEOTIDE SEQUENCE</scope>
</reference>
<evidence type="ECO:0000313" key="1">
    <source>
        <dbReference type="EMBL" id="JAH94468.1"/>
    </source>
</evidence>